<sequence>MDQGLFISLINPALSAVLSTAFLVLWLVRRERRYVLQFSVSYGLIAFGFVLQGFQMGLGFELSKLVSNVLFFVAVILFIGAVVARQGLRVPYVSLLASSVAGMAVFAWFLLVEPDFVIRVFAVNGALGVMCVAGVLRLRQAVNPAPIDRLLLWLAGLRALDFFLRPAAVALFDPGTVGQVSFTTSAYWLTTSLSVIVSSLAIALTLLTAVAIDIMQELRTESRTDALSGLLNRRGLAEKAKPFFEPARSGGVPLGLVLADLDRFKAVNDTHGHATGDAVIVAFAELLKQAGAGRAAVARTGGEEFAILMPYCDLAAARLLAEGLRAALSGGALDGVKPGLGRITCSFGVTARAGDESFDMLLERADAALLQAKRAGRDRVRVAYLHPEFTTPETFQSPVGRAG</sequence>
<evidence type="ECO:0000256" key="1">
    <source>
        <dbReference type="ARBA" id="ARBA00012528"/>
    </source>
</evidence>
<feature type="transmembrane region" description="Helical" evidence="3">
    <location>
        <begin position="65"/>
        <end position="83"/>
    </location>
</feature>
<feature type="transmembrane region" description="Helical" evidence="3">
    <location>
        <begin position="40"/>
        <end position="59"/>
    </location>
</feature>
<dbReference type="EC" id="2.7.7.65" evidence="1"/>
<dbReference type="InterPro" id="IPR043128">
    <property type="entry name" value="Rev_trsase/Diguanyl_cyclase"/>
</dbReference>
<feature type="transmembrane region" description="Helical" evidence="3">
    <location>
        <begin position="116"/>
        <end position="138"/>
    </location>
</feature>
<feature type="transmembrane region" description="Helical" evidence="3">
    <location>
        <begin position="6"/>
        <end position="28"/>
    </location>
</feature>
<evidence type="ECO:0000259" key="4">
    <source>
        <dbReference type="PROSITE" id="PS50887"/>
    </source>
</evidence>
<dbReference type="EMBL" id="PXYK01000037">
    <property type="protein sequence ID" value="PSJ52566.1"/>
    <property type="molecule type" value="Genomic_DNA"/>
</dbReference>
<proteinExistence type="predicted"/>
<dbReference type="NCBIfam" id="TIGR00254">
    <property type="entry name" value="GGDEF"/>
    <property type="match status" value="1"/>
</dbReference>
<dbReference type="GO" id="GO:0005886">
    <property type="term" value="C:plasma membrane"/>
    <property type="evidence" value="ECO:0007669"/>
    <property type="project" value="TreeGrafter"/>
</dbReference>
<dbReference type="OrthoDB" id="9812260at2"/>
<dbReference type="GO" id="GO:0043709">
    <property type="term" value="P:cell adhesion involved in single-species biofilm formation"/>
    <property type="evidence" value="ECO:0007669"/>
    <property type="project" value="TreeGrafter"/>
</dbReference>
<dbReference type="Gene3D" id="3.30.70.270">
    <property type="match status" value="1"/>
</dbReference>
<dbReference type="InterPro" id="IPR000160">
    <property type="entry name" value="GGDEF_dom"/>
</dbReference>
<dbReference type="RefSeq" id="WP_106775193.1">
    <property type="nucleotide sequence ID" value="NZ_PXYK01000037.1"/>
</dbReference>
<name>A0A2P7RQS4_9HYPH</name>
<feature type="transmembrane region" description="Helical" evidence="3">
    <location>
        <begin position="150"/>
        <end position="172"/>
    </location>
</feature>
<dbReference type="InterPro" id="IPR029787">
    <property type="entry name" value="Nucleotide_cyclase"/>
</dbReference>
<dbReference type="SUPFAM" id="SSF55073">
    <property type="entry name" value="Nucleotide cyclase"/>
    <property type="match status" value="1"/>
</dbReference>
<organism evidence="5 6">
    <name type="scientific">Kumtagia ephedrae</name>
    <dbReference type="NCBI Taxonomy" id="2116701"/>
    <lineage>
        <taxon>Bacteria</taxon>
        <taxon>Pseudomonadati</taxon>
        <taxon>Pseudomonadota</taxon>
        <taxon>Alphaproteobacteria</taxon>
        <taxon>Hyphomicrobiales</taxon>
        <taxon>Phyllobacteriaceae</taxon>
        <taxon>Kumtagia</taxon>
    </lineage>
</organism>
<gene>
    <name evidence="5" type="ORF">C7I84_26325</name>
</gene>
<evidence type="ECO:0000256" key="2">
    <source>
        <dbReference type="ARBA" id="ARBA00034247"/>
    </source>
</evidence>
<reference evidence="5 6" key="1">
    <citation type="submission" date="2018-03" db="EMBL/GenBank/DDBJ databases">
        <title>The draft genome of Mesorhizobium sp. 6GN-30.</title>
        <authorList>
            <person name="Liu L."/>
            <person name="Li L."/>
            <person name="Wang T."/>
            <person name="Zhang X."/>
            <person name="Liang L."/>
        </authorList>
    </citation>
    <scope>NUCLEOTIDE SEQUENCE [LARGE SCALE GENOMIC DNA]</scope>
    <source>
        <strain evidence="5 6">6GN30</strain>
    </source>
</reference>
<comment type="catalytic activity">
    <reaction evidence="2">
        <text>2 GTP = 3',3'-c-di-GMP + 2 diphosphate</text>
        <dbReference type="Rhea" id="RHEA:24898"/>
        <dbReference type="ChEBI" id="CHEBI:33019"/>
        <dbReference type="ChEBI" id="CHEBI:37565"/>
        <dbReference type="ChEBI" id="CHEBI:58805"/>
        <dbReference type="EC" id="2.7.7.65"/>
    </reaction>
</comment>
<feature type="transmembrane region" description="Helical" evidence="3">
    <location>
        <begin position="192"/>
        <end position="214"/>
    </location>
</feature>
<dbReference type="SMART" id="SM00267">
    <property type="entry name" value="GGDEF"/>
    <property type="match status" value="1"/>
</dbReference>
<evidence type="ECO:0000313" key="6">
    <source>
        <dbReference type="Proteomes" id="UP000241229"/>
    </source>
</evidence>
<protein>
    <recommendedName>
        <fullName evidence="1">diguanylate cyclase</fullName>
        <ecNumber evidence="1">2.7.7.65</ecNumber>
    </recommendedName>
</protein>
<dbReference type="CDD" id="cd01949">
    <property type="entry name" value="GGDEF"/>
    <property type="match status" value="1"/>
</dbReference>
<keyword evidence="3" id="KW-1133">Transmembrane helix</keyword>
<dbReference type="PANTHER" id="PTHR45138:SF9">
    <property type="entry name" value="DIGUANYLATE CYCLASE DGCM-RELATED"/>
    <property type="match status" value="1"/>
</dbReference>
<evidence type="ECO:0000313" key="5">
    <source>
        <dbReference type="EMBL" id="PSJ52566.1"/>
    </source>
</evidence>
<dbReference type="Proteomes" id="UP000241229">
    <property type="component" value="Unassembled WGS sequence"/>
</dbReference>
<dbReference type="PROSITE" id="PS50887">
    <property type="entry name" value="GGDEF"/>
    <property type="match status" value="1"/>
</dbReference>
<keyword evidence="3" id="KW-0812">Transmembrane</keyword>
<feature type="domain" description="GGDEF" evidence="4">
    <location>
        <begin position="252"/>
        <end position="385"/>
    </location>
</feature>
<dbReference type="AlphaFoldDB" id="A0A2P7RQS4"/>
<dbReference type="GO" id="GO:1902201">
    <property type="term" value="P:negative regulation of bacterial-type flagellum-dependent cell motility"/>
    <property type="evidence" value="ECO:0007669"/>
    <property type="project" value="TreeGrafter"/>
</dbReference>
<keyword evidence="6" id="KW-1185">Reference proteome</keyword>
<dbReference type="InterPro" id="IPR050469">
    <property type="entry name" value="Diguanylate_Cyclase"/>
</dbReference>
<keyword evidence="3" id="KW-0472">Membrane</keyword>
<dbReference type="GO" id="GO:0052621">
    <property type="term" value="F:diguanylate cyclase activity"/>
    <property type="evidence" value="ECO:0007669"/>
    <property type="project" value="UniProtKB-EC"/>
</dbReference>
<feature type="transmembrane region" description="Helical" evidence="3">
    <location>
        <begin position="90"/>
        <end position="110"/>
    </location>
</feature>
<accession>A0A2P7RQS4</accession>
<dbReference type="PANTHER" id="PTHR45138">
    <property type="entry name" value="REGULATORY COMPONENTS OF SENSORY TRANSDUCTION SYSTEM"/>
    <property type="match status" value="1"/>
</dbReference>
<dbReference type="Pfam" id="PF00990">
    <property type="entry name" value="GGDEF"/>
    <property type="match status" value="1"/>
</dbReference>
<evidence type="ECO:0000256" key="3">
    <source>
        <dbReference type="SAM" id="Phobius"/>
    </source>
</evidence>
<comment type="caution">
    <text evidence="5">The sequence shown here is derived from an EMBL/GenBank/DDBJ whole genome shotgun (WGS) entry which is preliminary data.</text>
</comment>